<feature type="compositionally biased region" description="Low complexity" evidence="5">
    <location>
        <begin position="484"/>
        <end position="493"/>
    </location>
</feature>
<sequence>MAWRDDLKLAISKGSFWKSLSLAKGDITDNDLDEVIAALTDLPNLETINLSRNKIGAEGIKKLLDAAKNLVKVKSLDLRSNVLDNSALKMLALLLPQLPDLQVLHIGSNTVGDPGASAIAGSLAECKKLHTLTLGSNGVGNIGMKDLADAFAKMPQLRIVKLWGNRIEDNGIKALGAAMKTMSGLESIEMKPKLFMLGAGHSYVQTGVLLGNRASPLSLDSNKITDEGAAYLAQGLVGTPKLQFLDLNNNLLTDAGVEALAQALPTVAASLQTFDVSKNKVKDKAVLAVANVLPQLKALKTLEIKAKKLEVPTLRAVAVGLAQTPPMEAVEISTLTKETSVQLVHLIGKHAHLTAEAESKFLLACLRGDPVDIATQLRAEKVDQEAATSLRDQQLGFSVLHWLCVNGNLKALKAVTQNFDLLPLCNLEVRGFKPMQIATLLEHQEVVAQLQKMGDANASPQAGSADGAVNPGPSTNASTGTPQAAAGMANSSGASLGMESPMSNAMGAGAGMGAVGMSNNNAAGMMGSGMNHMGGMNPMGGMMGTMGGMGGMNMMGGQGGMGGMGNMGGMGGMGGMNMMGGQGGMMPMMGSDGNAQFTQTLQAAYQMEMQNGHQLRQQLAFVQQNAARDREQLSNQLEQMRRMHNDELERERRQRNEAMDRQAELMNQVSTLQSDFMAKLGGMQRDMLEQQQRQTEALAALRDERDQFKAKTVQLETQLISEQRMRRATMSAANKPTSKDEVRKELMELTDQVADLQEKYDETVELTQKLWDQLQLALVTGAAMRPLDPSLVPAGTRDLLRKFYQPVVSVPVARRIEDTPLCDDRHMYEVVVTVGLDMWAVKRRCGQLCQACAALAARVPGIGQLEFPPKVTVTAEDEEFRVVEERRLKLQLLLAGVLRLLQANGQTFLDKLSLIKVLPILSDTQM</sequence>
<dbReference type="SUPFAM" id="SSF64268">
    <property type="entry name" value="PX domain"/>
    <property type="match status" value="1"/>
</dbReference>
<dbReference type="EMBL" id="CH991559">
    <property type="protein sequence ID" value="EDQ87515.1"/>
    <property type="molecule type" value="Genomic_DNA"/>
</dbReference>
<evidence type="ECO:0000313" key="7">
    <source>
        <dbReference type="Proteomes" id="UP000001357"/>
    </source>
</evidence>
<dbReference type="Gene3D" id="3.30.1520.10">
    <property type="entry name" value="Phox-like domain"/>
    <property type="match status" value="1"/>
</dbReference>
<keyword evidence="3" id="KW-0677">Repeat</keyword>
<dbReference type="InterPro" id="IPR001611">
    <property type="entry name" value="Leu-rich_rpt"/>
</dbReference>
<keyword evidence="7" id="KW-1185">Reference proteome</keyword>
<feature type="coiled-coil region" evidence="4">
    <location>
        <begin position="623"/>
        <end position="766"/>
    </location>
</feature>
<dbReference type="GeneID" id="5892935"/>
<evidence type="ECO:0000256" key="3">
    <source>
        <dbReference type="ARBA" id="ARBA00022737"/>
    </source>
</evidence>
<dbReference type="GO" id="GO:0005096">
    <property type="term" value="F:GTPase activator activity"/>
    <property type="evidence" value="ECO:0007669"/>
    <property type="project" value="UniProtKB-KW"/>
</dbReference>
<dbReference type="eggNOG" id="KOG4308">
    <property type="taxonomic scope" value="Eukaryota"/>
</dbReference>
<gene>
    <name evidence="6" type="ORF">MONBRDRAFT_33341</name>
</gene>
<feature type="region of interest" description="Disordered" evidence="5">
    <location>
        <begin position="454"/>
        <end position="493"/>
    </location>
</feature>
<dbReference type="AlphaFoldDB" id="A9V4U2"/>
<evidence type="ECO:0000256" key="1">
    <source>
        <dbReference type="ARBA" id="ARBA00022468"/>
    </source>
</evidence>
<dbReference type="SMART" id="SM00368">
    <property type="entry name" value="LRR_RI"/>
    <property type="match status" value="8"/>
</dbReference>
<dbReference type="InterPro" id="IPR036770">
    <property type="entry name" value="Ankyrin_rpt-contain_sf"/>
</dbReference>
<evidence type="ECO:0000256" key="5">
    <source>
        <dbReference type="SAM" id="MobiDB-lite"/>
    </source>
</evidence>
<keyword evidence="4" id="KW-0175">Coiled coil</keyword>
<dbReference type="InterPro" id="IPR036871">
    <property type="entry name" value="PX_dom_sf"/>
</dbReference>
<keyword evidence="2" id="KW-0433">Leucine-rich repeat</keyword>
<evidence type="ECO:0000313" key="6">
    <source>
        <dbReference type="EMBL" id="EDQ87515.1"/>
    </source>
</evidence>
<dbReference type="Pfam" id="PF13516">
    <property type="entry name" value="LRR_6"/>
    <property type="match status" value="5"/>
</dbReference>
<dbReference type="Proteomes" id="UP000001357">
    <property type="component" value="Unassembled WGS sequence"/>
</dbReference>
<dbReference type="SUPFAM" id="SSF52047">
    <property type="entry name" value="RNI-like"/>
    <property type="match status" value="1"/>
</dbReference>
<keyword evidence="1" id="KW-0343">GTPase activation</keyword>
<accession>A9V4U2</accession>
<feature type="compositionally biased region" description="Polar residues" evidence="5">
    <location>
        <begin position="472"/>
        <end position="482"/>
    </location>
</feature>
<proteinExistence type="predicted"/>
<name>A9V4U2_MONBE</name>
<protein>
    <submittedName>
        <fullName evidence="6">Uncharacterized protein</fullName>
    </submittedName>
</protein>
<dbReference type="Gene3D" id="1.25.40.20">
    <property type="entry name" value="Ankyrin repeat-containing domain"/>
    <property type="match status" value="1"/>
</dbReference>
<dbReference type="RefSeq" id="XP_001747775.1">
    <property type="nucleotide sequence ID" value="XM_001747723.1"/>
</dbReference>
<dbReference type="PANTHER" id="PTHR24113">
    <property type="entry name" value="RAN GTPASE-ACTIVATING PROTEIN 1"/>
    <property type="match status" value="1"/>
</dbReference>
<dbReference type="InterPro" id="IPR027038">
    <property type="entry name" value="RanGap"/>
</dbReference>
<evidence type="ECO:0000256" key="4">
    <source>
        <dbReference type="SAM" id="Coils"/>
    </source>
</evidence>
<dbReference type="KEGG" id="mbr:MONBRDRAFT_33341"/>
<organism evidence="6 7">
    <name type="scientific">Monosiga brevicollis</name>
    <name type="common">Choanoflagellate</name>
    <dbReference type="NCBI Taxonomy" id="81824"/>
    <lineage>
        <taxon>Eukaryota</taxon>
        <taxon>Choanoflagellata</taxon>
        <taxon>Craspedida</taxon>
        <taxon>Salpingoecidae</taxon>
        <taxon>Monosiga</taxon>
    </lineage>
</organism>
<dbReference type="GO" id="GO:0035091">
    <property type="term" value="F:phosphatidylinositol binding"/>
    <property type="evidence" value="ECO:0007669"/>
    <property type="project" value="InterPro"/>
</dbReference>
<dbReference type="Gene3D" id="3.80.10.10">
    <property type="entry name" value="Ribonuclease Inhibitor"/>
    <property type="match status" value="2"/>
</dbReference>
<reference evidence="6 7" key="1">
    <citation type="journal article" date="2008" name="Nature">
        <title>The genome of the choanoflagellate Monosiga brevicollis and the origin of metazoans.</title>
        <authorList>
            <consortium name="JGI Sequencing"/>
            <person name="King N."/>
            <person name="Westbrook M.J."/>
            <person name="Young S.L."/>
            <person name="Kuo A."/>
            <person name="Abedin M."/>
            <person name="Chapman J."/>
            <person name="Fairclough S."/>
            <person name="Hellsten U."/>
            <person name="Isogai Y."/>
            <person name="Letunic I."/>
            <person name="Marr M."/>
            <person name="Pincus D."/>
            <person name="Putnam N."/>
            <person name="Rokas A."/>
            <person name="Wright K.J."/>
            <person name="Zuzow R."/>
            <person name="Dirks W."/>
            <person name="Good M."/>
            <person name="Goodstein D."/>
            <person name="Lemons D."/>
            <person name="Li W."/>
            <person name="Lyons J.B."/>
            <person name="Morris A."/>
            <person name="Nichols S."/>
            <person name="Richter D.J."/>
            <person name="Salamov A."/>
            <person name="Bork P."/>
            <person name="Lim W.A."/>
            <person name="Manning G."/>
            <person name="Miller W.T."/>
            <person name="McGinnis W."/>
            <person name="Shapiro H."/>
            <person name="Tjian R."/>
            <person name="Grigoriev I.V."/>
            <person name="Rokhsar D."/>
        </authorList>
    </citation>
    <scope>NUCLEOTIDE SEQUENCE [LARGE SCALE GENOMIC DNA]</scope>
    <source>
        <strain evidence="7">MX1 / ATCC 50154</strain>
    </source>
</reference>
<dbReference type="InParanoid" id="A9V4U2"/>
<dbReference type="PANTHER" id="PTHR24113:SF12">
    <property type="entry name" value="RAN GTPASE-ACTIVATING PROTEIN 1"/>
    <property type="match status" value="1"/>
</dbReference>
<dbReference type="InterPro" id="IPR032675">
    <property type="entry name" value="LRR_dom_sf"/>
</dbReference>
<evidence type="ECO:0000256" key="2">
    <source>
        <dbReference type="ARBA" id="ARBA00022614"/>
    </source>
</evidence>